<dbReference type="AlphaFoldDB" id="A0A1M6SCN8"/>
<gene>
    <name evidence="1" type="ORF">SAMN02744037_02313</name>
</gene>
<proteinExistence type="predicted"/>
<protein>
    <submittedName>
        <fullName evidence="1">Uncharacterized protein</fullName>
    </submittedName>
</protein>
<dbReference type="STRING" id="1123349.SAMN02744037_02313"/>
<evidence type="ECO:0000313" key="2">
    <source>
        <dbReference type="Proteomes" id="UP000242497"/>
    </source>
</evidence>
<dbReference type="RefSeq" id="WP_200773965.1">
    <property type="nucleotide sequence ID" value="NZ_FRAE01000070.1"/>
</dbReference>
<organism evidence="1 2">
    <name type="scientific">Tepidibacter formicigenes DSM 15518</name>
    <dbReference type="NCBI Taxonomy" id="1123349"/>
    <lineage>
        <taxon>Bacteria</taxon>
        <taxon>Bacillati</taxon>
        <taxon>Bacillota</taxon>
        <taxon>Clostridia</taxon>
        <taxon>Peptostreptococcales</taxon>
        <taxon>Peptostreptococcaceae</taxon>
        <taxon>Tepidibacter</taxon>
    </lineage>
</organism>
<dbReference type="NCBIfam" id="NF041815">
    <property type="entry name" value="Avs4"/>
    <property type="match status" value="1"/>
</dbReference>
<reference evidence="2" key="1">
    <citation type="submission" date="2016-11" db="EMBL/GenBank/DDBJ databases">
        <authorList>
            <person name="Varghese N."/>
            <person name="Submissions S."/>
        </authorList>
    </citation>
    <scope>NUCLEOTIDE SEQUENCE [LARGE SCALE GENOMIC DNA]</scope>
    <source>
        <strain evidence="2">DSM 15518</strain>
    </source>
</reference>
<sequence>MQIAFERANEGQFFVTPNSNYQVLDELVRDGVLGYETAGYFITHDIYEEWALEKIIKSEFIKKSSNKELFIILGESLPIRRCFRNWISEQLLLGDSHIKQFIEEIIEDNEIASFWKDEVLVSVLLSDYAETFFDMFKEKLFENELILMKKITFLLRITCKEVDSDFFNQLGIKDINMLSIEYFLTKPKGEGWISFIKFVYENLDVIGISNIHFILPIINDWTSKFKNGETTKKASLIALKYYQWTIQEDIYFSRDEEVKEKLFQTILYGASEIKEELISIFEEILTNKWKRHRDPYYELVKVILTKLGENIEVIKALPGHILKLAELFWFKTPRKEDFYYSSGIGVEEYFCLEKNHLDFYPSSSFQTPIYWLLQFNLKETIDFILDFTNKTVECFAKSDLARNEIEEIDVFIEDGNYMKQYICNRLWNTYRGTQVSPHVLEAMHMALEKFFLERIKNSESKVLETWLFYLLRNTRSASISAIVVSVVLACPEKTFNIAKVLFQTKEFFLYDTSRMLLDRSAKMDFYIGYGLDYRNKIHQDERIKSCDDEHRKKCLEHLVLSYQLFRSEEVSAEEAKKRQEIIWNILDKYYDELPDKSKETQADKTWRLYLARMDRRKMKPTIEEKDGQILISFNPEIERELKEFSENSLKQNSELMKHSPLHLWADYKMRNDEQYKNYMQYEDNPSLVLKEVKEIVEELKNPKDANYFFFNKSILGQTCSVLIRDYFNKLSKEEKVFCKDIIIEVASSSLRDNYSYQIADGVESAVFVLPKLLKEFPEDKETIKSILLMILFDDHNIGMYCEFSDYSKKAIINNLWDISYYDAQSLLYGYLLLKPIYEESRLVIRKENHKKNIYDINESDIVRDFLKKNEECLQKVINNKITINDLKHIEKLELYILKNAFELIPQKTDEPDHKNLVKLIISVFSKALLTVKRDDKVDYNVRHGFLEKLSYFILNASEKDIKDYLRPFTEGFNSSEVFADLFKEFIIAEDKLEAYNEFWYIWHLFYKKLVDLCKDGDKHWYKDEIIKSYLFAKSPWREEVREWHMLKLSNKMFFKKVTEEMGHCPSVLYAISRLLSNIGSVYLNDGILWISKMLNNNKNLWTDKLETDTTYYLENIVKKYIYVNREAIRKTKQLKQQVIVILDFLIEKGSVVGYMLRDNIL</sequence>
<dbReference type="Proteomes" id="UP000242497">
    <property type="component" value="Unassembled WGS sequence"/>
</dbReference>
<keyword evidence="2" id="KW-1185">Reference proteome</keyword>
<dbReference type="EMBL" id="FRAE01000070">
    <property type="protein sequence ID" value="SHK42475.1"/>
    <property type="molecule type" value="Genomic_DNA"/>
</dbReference>
<evidence type="ECO:0000313" key="1">
    <source>
        <dbReference type="EMBL" id="SHK42475.1"/>
    </source>
</evidence>
<name>A0A1M6SCN8_9FIRM</name>
<accession>A0A1M6SCN8</accession>